<evidence type="ECO:0000259" key="3">
    <source>
        <dbReference type="Pfam" id="PF08338"/>
    </source>
</evidence>
<evidence type="ECO:0000313" key="5">
    <source>
        <dbReference type="Proteomes" id="UP000242496"/>
    </source>
</evidence>
<dbReference type="Pfam" id="PF01370">
    <property type="entry name" value="Epimerase"/>
    <property type="match status" value="1"/>
</dbReference>
<dbReference type="PANTHER" id="PTHR11092:SF0">
    <property type="entry name" value="EPIMERASE FAMILY PROTEIN SDR39U1"/>
    <property type="match status" value="1"/>
</dbReference>
<dbReference type="PANTHER" id="PTHR11092">
    <property type="entry name" value="SUGAR NUCLEOTIDE EPIMERASE RELATED"/>
    <property type="match status" value="1"/>
</dbReference>
<dbReference type="EMBL" id="FPBJ01000012">
    <property type="protein sequence ID" value="SFU56751.1"/>
    <property type="molecule type" value="Genomic_DNA"/>
</dbReference>
<dbReference type="CDD" id="cd05242">
    <property type="entry name" value="SDR_a8"/>
    <property type="match status" value="1"/>
</dbReference>
<name>A0A1I7H7R8_9GAMM</name>
<proteinExistence type="inferred from homology"/>
<evidence type="ECO:0000259" key="2">
    <source>
        <dbReference type="Pfam" id="PF01370"/>
    </source>
</evidence>
<sequence>MQKIHLMTKFFTVKLDIDYKWQHISLSLKSSPAIVNIDYLFLSQGVAMRILITGGTGLIGYRLTCQLLSLSHSITILSRSPQKVYALFSSLVECWTTLNDQHDLNSFDAVINLAGEPIVNKRWTPKQKERVCQSRWQITERLSSLINDSESPPSVFISGSAVGYYGDQGQSVVTENDQPHDEFSHQLCARWEQLALQAKSDKTRVCLLRTGIVLAKKGGALQKMLPMFRLGLGGAIGHGKQYMSWIHIEDTVNAIYYLLVSPELDGPFNITSPYPIHNDQFSAILASVLHRPAFVRVPEFMLKAMMGEAATLVLGGQQAIPRRLEEAGFGFRYFRLEEALQDILKTETK</sequence>
<evidence type="ECO:0000256" key="1">
    <source>
        <dbReference type="ARBA" id="ARBA00009353"/>
    </source>
</evidence>
<dbReference type="InterPro" id="IPR001509">
    <property type="entry name" value="Epimerase_deHydtase"/>
</dbReference>
<protein>
    <recommendedName>
        <fullName evidence="6">TIGR01777 family protein</fullName>
    </recommendedName>
</protein>
<evidence type="ECO:0000313" key="4">
    <source>
        <dbReference type="EMBL" id="SFU56751.1"/>
    </source>
</evidence>
<accession>A0A1I7H7R8</accession>
<dbReference type="InterPro" id="IPR010099">
    <property type="entry name" value="SDR39U1"/>
</dbReference>
<dbReference type="SUPFAM" id="SSF51735">
    <property type="entry name" value="NAD(P)-binding Rossmann-fold domains"/>
    <property type="match status" value="1"/>
</dbReference>
<dbReference type="NCBIfam" id="TIGR01777">
    <property type="entry name" value="yfcH"/>
    <property type="match status" value="1"/>
</dbReference>
<dbReference type="InterPro" id="IPR036291">
    <property type="entry name" value="NAD(P)-bd_dom_sf"/>
</dbReference>
<feature type="domain" description="NAD-dependent epimerase/dehydratase" evidence="2">
    <location>
        <begin position="50"/>
        <end position="265"/>
    </location>
</feature>
<gene>
    <name evidence="4" type="ORF">SAMN05421784_1122</name>
</gene>
<reference evidence="5" key="1">
    <citation type="submission" date="2016-10" db="EMBL/GenBank/DDBJ databases">
        <authorList>
            <person name="Varghese N."/>
            <person name="Submissions S."/>
        </authorList>
    </citation>
    <scope>NUCLEOTIDE SEQUENCE [LARGE SCALE GENOMIC DNA]</scope>
    <source>
        <strain evidence="5">DSM 18168</strain>
    </source>
</reference>
<dbReference type="InterPro" id="IPR013549">
    <property type="entry name" value="DUF1731"/>
</dbReference>
<dbReference type="STRING" id="351659.SAMN05421784_1122"/>
<dbReference type="Gene3D" id="3.40.50.720">
    <property type="entry name" value="NAD(P)-binding Rossmann-like Domain"/>
    <property type="match status" value="1"/>
</dbReference>
<organism evidence="4 5">
    <name type="scientific">Xenorhabdus koppenhoeferi</name>
    <dbReference type="NCBI Taxonomy" id="351659"/>
    <lineage>
        <taxon>Bacteria</taxon>
        <taxon>Pseudomonadati</taxon>
        <taxon>Pseudomonadota</taxon>
        <taxon>Gammaproteobacteria</taxon>
        <taxon>Enterobacterales</taxon>
        <taxon>Morganellaceae</taxon>
        <taxon>Xenorhabdus</taxon>
    </lineage>
</organism>
<dbReference type="Pfam" id="PF08338">
    <property type="entry name" value="DUF1731"/>
    <property type="match status" value="1"/>
</dbReference>
<dbReference type="AlphaFoldDB" id="A0A1I7H7R8"/>
<keyword evidence="5" id="KW-1185">Reference proteome</keyword>
<comment type="similarity">
    <text evidence="1">Belongs to the NAD(P)-dependent epimerase/dehydratase family. SDR39U1 subfamily.</text>
</comment>
<dbReference type="Proteomes" id="UP000242496">
    <property type="component" value="Unassembled WGS sequence"/>
</dbReference>
<evidence type="ECO:0008006" key="6">
    <source>
        <dbReference type="Google" id="ProtNLM"/>
    </source>
</evidence>
<feature type="domain" description="DUF1731" evidence="3">
    <location>
        <begin position="297"/>
        <end position="343"/>
    </location>
</feature>